<comment type="caution">
    <text evidence="2">The sequence shown here is derived from an EMBL/GenBank/DDBJ whole genome shotgun (WGS) entry which is preliminary data.</text>
</comment>
<dbReference type="SUPFAM" id="SSF50249">
    <property type="entry name" value="Nucleic acid-binding proteins"/>
    <property type="match status" value="1"/>
</dbReference>
<dbReference type="PANTHER" id="PTHR23355">
    <property type="entry name" value="RIBONUCLEASE"/>
    <property type="match status" value="1"/>
</dbReference>
<sequence length="399" mass="46040">MYTHDTIGDVNRLLESDKSFFCEKDRIDLTGLEIFTIDPSNARDLDDALSIEELDDTYRVGVHIADVTFYVEKDSHIDKEAYERATTFYPGKCMNAHKMLPSPLINMLFSLIPGERSSKHHFKEKETTTIPDSLCKQIRGLFNLAKKLRVSRLGSGLFYSPIEKLDEDDDVIDTKEAHYLVEEFMILANITIGEFLLNKYKNCIPLRVQLPPKPEHVKAWLESYECSADLILKLQEIRPSPVLWHDRKLTIDNTSTENLIRHSCISIGALRWGHKLFKEPQIVHGFVKTVSENEVSVVVPGFRSLPQSSKTIQLNSLNAVNKPAFKTDTLTGREILELIWKKRLYSFNGYTLTQTKETKQDGYRLNPHSRGFFQKLRKWKVILEDFTSDKSQKRQNEKG</sequence>
<dbReference type="OrthoDB" id="372421at2759"/>
<evidence type="ECO:0000313" key="2">
    <source>
        <dbReference type="EMBL" id="CAG2250005.1"/>
    </source>
</evidence>
<keyword evidence="3" id="KW-1185">Reference proteome</keyword>
<dbReference type="GO" id="GO:0003723">
    <property type="term" value="F:RNA binding"/>
    <property type="evidence" value="ECO:0007669"/>
    <property type="project" value="InterPro"/>
</dbReference>
<dbReference type="InterPro" id="IPR050180">
    <property type="entry name" value="RNR_Ribonuclease"/>
</dbReference>
<proteinExistence type="predicted"/>
<dbReference type="AlphaFoldDB" id="A0A8S3V0Z3"/>
<organism evidence="2 3">
    <name type="scientific">Mytilus edulis</name>
    <name type="common">Blue mussel</name>
    <dbReference type="NCBI Taxonomy" id="6550"/>
    <lineage>
        <taxon>Eukaryota</taxon>
        <taxon>Metazoa</taxon>
        <taxon>Spiralia</taxon>
        <taxon>Lophotrochozoa</taxon>
        <taxon>Mollusca</taxon>
        <taxon>Bivalvia</taxon>
        <taxon>Autobranchia</taxon>
        <taxon>Pteriomorphia</taxon>
        <taxon>Mytilida</taxon>
        <taxon>Mytiloidea</taxon>
        <taxon>Mytilidae</taxon>
        <taxon>Mytilinae</taxon>
        <taxon>Mytilus</taxon>
    </lineage>
</organism>
<dbReference type="PANTHER" id="PTHR23355:SF9">
    <property type="entry name" value="DIS3-LIKE EXONUCLEASE 2"/>
    <property type="match status" value="1"/>
</dbReference>
<gene>
    <name evidence="2" type="ORF">MEDL_61732</name>
</gene>
<dbReference type="Proteomes" id="UP000683360">
    <property type="component" value="Unassembled WGS sequence"/>
</dbReference>
<accession>A0A8S3V0Z3</accession>
<dbReference type="InterPro" id="IPR001900">
    <property type="entry name" value="RNase_II/R"/>
</dbReference>
<dbReference type="GO" id="GO:0000175">
    <property type="term" value="F:3'-5'-RNA exonuclease activity"/>
    <property type="evidence" value="ECO:0007669"/>
    <property type="project" value="TreeGrafter"/>
</dbReference>
<dbReference type="Pfam" id="PF00773">
    <property type="entry name" value="RNB"/>
    <property type="match status" value="2"/>
</dbReference>
<evidence type="ECO:0000313" key="3">
    <source>
        <dbReference type="Proteomes" id="UP000683360"/>
    </source>
</evidence>
<reference evidence="2" key="1">
    <citation type="submission" date="2021-03" db="EMBL/GenBank/DDBJ databases">
        <authorList>
            <person name="Bekaert M."/>
        </authorList>
    </citation>
    <scope>NUCLEOTIDE SEQUENCE</scope>
</reference>
<dbReference type="EMBL" id="CAJPWZ010003023">
    <property type="protein sequence ID" value="CAG2250005.1"/>
    <property type="molecule type" value="Genomic_DNA"/>
</dbReference>
<evidence type="ECO:0000259" key="1">
    <source>
        <dbReference type="SMART" id="SM00955"/>
    </source>
</evidence>
<feature type="domain" description="RNB" evidence="1">
    <location>
        <begin position="26"/>
        <end position="276"/>
    </location>
</feature>
<dbReference type="SMART" id="SM00955">
    <property type="entry name" value="RNB"/>
    <property type="match status" value="1"/>
</dbReference>
<dbReference type="InterPro" id="IPR012340">
    <property type="entry name" value="NA-bd_OB-fold"/>
</dbReference>
<protein>
    <recommendedName>
        <fullName evidence="1">RNB domain-containing protein</fullName>
    </recommendedName>
</protein>
<dbReference type="GO" id="GO:0006402">
    <property type="term" value="P:mRNA catabolic process"/>
    <property type="evidence" value="ECO:0007669"/>
    <property type="project" value="TreeGrafter"/>
</dbReference>
<dbReference type="GO" id="GO:0000932">
    <property type="term" value="C:P-body"/>
    <property type="evidence" value="ECO:0007669"/>
    <property type="project" value="TreeGrafter"/>
</dbReference>
<name>A0A8S3V0Z3_MYTED</name>